<gene>
    <name evidence="2" type="ORF">Bca52824_033374</name>
</gene>
<dbReference type="EMBL" id="JAAMPC010000007">
    <property type="protein sequence ID" value="KAG2304723.1"/>
    <property type="molecule type" value="Genomic_DNA"/>
</dbReference>
<dbReference type="Proteomes" id="UP000886595">
    <property type="component" value="Unassembled WGS sequence"/>
</dbReference>
<feature type="compositionally biased region" description="Basic and acidic residues" evidence="1">
    <location>
        <begin position="11"/>
        <end position="45"/>
    </location>
</feature>
<comment type="caution">
    <text evidence="2">The sequence shown here is derived from an EMBL/GenBank/DDBJ whole genome shotgun (WGS) entry which is preliminary data.</text>
</comment>
<sequence length="79" mass="8809">MKTTTPGIDNSTRHQSETPARAVEELLKTPPREAKPTHAKTEKPPPKSSLSELESSSYTETPRRRERTDTTAPHTNTDP</sequence>
<feature type="compositionally biased region" description="Polar residues" evidence="1">
    <location>
        <begin position="1"/>
        <end position="10"/>
    </location>
</feature>
<organism evidence="2 3">
    <name type="scientific">Brassica carinata</name>
    <name type="common">Ethiopian mustard</name>
    <name type="synonym">Abyssinian cabbage</name>
    <dbReference type="NCBI Taxonomy" id="52824"/>
    <lineage>
        <taxon>Eukaryota</taxon>
        <taxon>Viridiplantae</taxon>
        <taxon>Streptophyta</taxon>
        <taxon>Embryophyta</taxon>
        <taxon>Tracheophyta</taxon>
        <taxon>Spermatophyta</taxon>
        <taxon>Magnoliopsida</taxon>
        <taxon>eudicotyledons</taxon>
        <taxon>Gunneridae</taxon>
        <taxon>Pentapetalae</taxon>
        <taxon>rosids</taxon>
        <taxon>malvids</taxon>
        <taxon>Brassicales</taxon>
        <taxon>Brassicaceae</taxon>
        <taxon>Brassiceae</taxon>
        <taxon>Brassica</taxon>
    </lineage>
</organism>
<proteinExistence type="predicted"/>
<feature type="region of interest" description="Disordered" evidence="1">
    <location>
        <begin position="1"/>
        <end position="79"/>
    </location>
</feature>
<dbReference type="AlphaFoldDB" id="A0A8X7SEC8"/>
<evidence type="ECO:0000256" key="1">
    <source>
        <dbReference type="SAM" id="MobiDB-lite"/>
    </source>
</evidence>
<accession>A0A8X7SEC8</accession>
<feature type="compositionally biased region" description="Low complexity" evidence="1">
    <location>
        <begin position="48"/>
        <end position="60"/>
    </location>
</feature>
<evidence type="ECO:0000313" key="2">
    <source>
        <dbReference type="EMBL" id="KAG2304723.1"/>
    </source>
</evidence>
<evidence type="ECO:0000313" key="3">
    <source>
        <dbReference type="Proteomes" id="UP000886595"/>
    </source>
</evidence>
<name>A0A8X7SEC8_BRACI</name>
<protein>
    <submittedName>
        <fullName evidence="2">Uncharacterized protein</fullName>
    </submittedName>
</protein>
<keyword evidence="3" id="KW-1185">Reference proteome</keyword>
<reference evidence="2 3" key="1">
    <citation type="submission" date="2020-02" db="EMBL/GenBank/DDBJ databases">
        <authorList>
            <person name="Ma Q."/>
            <person name="Huang Y."/>
            <person name="Song X."/>
            <person name="Pei D."/>
        </authorList>
    </citation>
    <scope>NUCLEOTIDE SEQUENCE [LARGE SCALE GENOMIC DNA]</scope>
    <source>
        <strain evidence="2">Sxm20200214</strain>
        <tissue evidence="2">Leaf</tissue>
    </source>
</reference>